<dbReference type="GO" id="GO:0000725">
    <property type="term" value="P:recombinational repair"/>
    <property type="evidence" value="ECO:0007669"/>
    <property type="project" value="TreeGrafter"/>
</dbReference>
<evidence type="ECO:0000256" key="2">
    <source>
        <dbReference type="ARBA" id="ARBA00007053"/>
    </source>
</evidence>
<dbReference type="PANTHER" id="PTHR31404:SF0">
    <property type="entry name" value="MITOCHONDRIAL GENOME MAINTENANCE PROTEIN MGM101"/>
    <property type="match status" value="1"/>
</dbReference>
<name>A0A8H8QL24_9BASI</name>
<evidence type="ECO:0000313" key="12">
    <source>
        <dbReference type="Proteomes" id="UP000658997"/>
    </source>
</evidence>
<feature type="compositionally biased region" description="Low complexity" evidence="10">
    <location>
        <begin position="1241"/>
        <end position="1263"/>
    </location>
</feature>
<keyword evidence="7" id="KW-0496">Mitochondrion</keyword>
<keyword evidence="9" id="KW-1135">Mitochondrion nucleoid</keyword>
<feature type="compositionally biased region" description="Basic and acidic residues" evidence="10">
    <location>
        <begin position="458"/>
        <end position="473"/>
    </location>
</feature>
<evidence type="ECO:0000256" key="4">
    <source>
        <dbReference type="ARBA" id="ARBA00022763"/>
    </source>
</evidence>
<proteinExistence type="inferred from homology"/>
<feature type="compositionally biased region" description="Acidic residues" evidence="10">
    <location>
        <begin position="629"/>
        <end position="642"/>
    </location>
</feature>
<keyword evidence="4" id="KW-0227">DNA damage</keyword>
<gene>
    <name evidence="11" type="ORF">UBRO2_02511</name>
</gene>
<feature type="compositionally biased region" description="Basic and acidic residues" evidence="10">
    <location>
        <begin position="588"/>
        <end position="599"/>
    </location>
</feature>
<feature type="compositionally biased region" description="Gly residues" evidence="10">
    <location>
        <begin position="1036"/>
        <end position="1056"/>
    </location>
</feature>
<evidence type="ECO:0000256" key="6">
    <source>
        <dbReference type="ARBA" id="ARBA00023125"/>
    </source>
</evidence>
<keyword evidence="12" id="KW-1185">Reference proteome</keyword>
<reference evidence="11" key="1">
    <citation type="submission" date="2018-08" db="EMBL/GenBank/DDBJ databases">
        <authorList>
            <person name="Guldener U."/>
        </authorList>
    </citation>
    <scope>NUCLEOTIDE SEQUENCE</scope>
    <source>
        <strain evidence="11">UB2</strain>
    </source>
</reference>
<feature type="compositionally biased region" description="Polar residues" evidence="10">
    <location>
        <begin position="1169"/>
        <end position="1185"/>
    </location>
</feature>
<dbReference type="InterPro" id="IPR009446">
    <property type="entry name" value="Mgm101"/>
</dbReference>
<feature type="compositionally biased region" description="Basic and acidic residues" evidence="10">
    <location>
        <begin position="534"/>
        <end position="564"/>
    </location>
</feature>
<evidence type="ECO:0000256" key="8">
    <source>
        <dbReference type="ARBA" id="ARBA00023204"/>
    </source>
</evidence>
<keyword evidence="5" id="KW-0809">Transit peptide</keyword>
<accession>A0A8H8QL24</accession>
<evidence type="ECO:0000256" key="1">
    <source>
        <dbReference type="ARBA" id="ARBA00004436"/>
    </source>
</evidence>
<feature type="compositionally biased region" description="Basic and acidic residues" evidence="10">
    <location>
        <begin position="943"/>
        <end position="954"/>
    </location>
</feature>
<feature type="compositionally biased region" description="Low complexity" evidence="10">
    <location>
        <begin position="1057"/>
        <end position="1066"/>
    </location>
</feature>
<dbReference type="Proteomes" id="UP000658997">
    <property type="component" value="Unassembled WGS sequence"/>
</dbReference>
<evidence type="ECO:0000313" key="11">
    <source>
        <dbReference type="EMBL" id="SYW78319.1"/>
    </source>
</evidence>
<feature type="compositionally biased region" description="Pro residues" evidence="10">
    <location>
        <begin position="1151"/>
        <end position="1166"/>
    </location>
</feature>
<feature type="compositionally biased region" description="Low complexity" evidence="10">
    <location>
        <begin position="1140"/>
        <end position="1150"/>
    </location>
</feature>
<keyword evidence="6" id="KW-0238">DNA-binding</keyword>
<comment type="caution">
    <text evidence="11">The sequence shown here is derived from an EMBL/GenBank/DDBJ whole genome shotgun (WGS) entry which is preliminary data.</text>
</comment>
<feature type="compositionally biased region" description="Low complexity" evidence="10">
    <location>
        <begin position="758"/>
        <end position="771"/>
    </location>
</feature>
<evidence type="ECO:0000256" key="5">
    <source>
        <dbReference type="ARBA" id="ARBA00022946"/>
    </source>
</evidence>
<comment type="subcellular location">
    <subcellularLocation>
        <location evidence="1">Mitochondrion matrix</location>
        <location evidence="1">Mitochondrion nucleoid</location>
    </subcellularLocation>
</comment>
<feature type="compositionally biased region" description="Low complexity" evidence="10">
    <location>
        <begin position="112"/>
        <end position="138"/>
    </location>
</feature>
<comment type="similarity">
    <text evidence="2">Belongs to the MGM101 family.</text>
</comment>
<evidence type="ECO:0000256" key="10">
    <source>
        <dbReference type="SAM" id="MobiDB-lite"/>
    </source>
</evidence>
<dbReference type="EMBL" id="ULHB01000039">
    <property type="protein sequence ID" value="SYW78319.1"/>
    <property type="molecule type" value="Genomic_DNA"/>
</dbReference>
<dbReference type="GO" id="GO:0000262">
    <property type="term" value="C:mitochondrial chromosome"/>
    <property type="evidence" value="ECO:0007669"/>
    <property type="project" value="InterPro"/>
</dbReference>
<feature type="compositionally biased region" description="Low complexity" evidence="10">
    <location>
        <begin position="847"/>
        <end position="864"/>
    </location>
</feature>
<feature type="region of interest" description="Disordered" evidence="10">
    <location>
        <begin position="1"/>
        <end position="144"/>
    </location>
</feature>
<feature type="compositionally biased region" description="Basic and acidic residues" evidence="10">
    <location>
        <begin position="608"/>
        <end position="617"/>
    </location>
</feature>
<feature type="compositionally biased region" description="Low complexity" evidence="10">
    <location>
        <begin position="27"/>
        <end position="38"/>
    </location>
</feature>
<feature type="compositionally biased region" description="Gly residues" evidence="10">
    <location>
        <begin position="773"/>
        <end position="782"/>
    </location>
</feature>
<organism evidence="11 12">
    <name type="scientific">Ustilago bromivora</name>
    <dbReference type="NCBI Taxonomy" id="307758"/>
    <lineage>
        <taxon>Eukaryota</taxon>
        <taxon>Fungi</taxon>
        <taxon>Dikarya</taxon>
        <taxon>Basidiomycota</taxon>
        <taxon>Ustilaginomycotina</taxon>
        <taxon>Ustilaginomycetes</taxon>
        <taxon>Ustilaginales</taxon>
        <taxon>Ustilaginaceae</taxon>
        <taxon>Ustilago</taxon>
    </lineage>
</organism>
<protein>
    <recommendedName>
        <fullName evidence="3">Mitochondrial genome maintenance protein MGM101</fullName>
    </recommendedName>
</protein>
<feature type="compositionally biased region" description="Basic and acidic residues" evidence="10">
    <location>
        <begin position="722"/>
        <end position="732"/>
    </location>
</feature>
<evidence type="ECO:0000256" key="9">
    <source>
        <dbReference type="ARBA" id="ARBA00023271"/>
    </source>
</evidence>
<feature type="compositionally biased region" description="Basic and acidic residues" evidence="10">
    <location>
        <begin position="50"/>
        <end position="65"/>
    </location>
</feature>
<feature type="compositionally biased region" description="Basic and acidic residues" evidence="10">
    <location>
        <begin position="871"/>
        <end position="888"/>
    </location>
</feature>
<feature type="region of interest" description="Disordered" evidence="10">
    <location>
        <begin position="441"/>
        <end position="1263"/>
    </location>
</feature>
<feature type="compositionally biased region" description="Low complexity" evidence="10">
    <location>
        <begin position="806"/>
        <end position="815"/>
    </location>
</feature>
<evidence type="ECO:0000256" key="7">
    <source>
        <dbReference type="ARBA" id="ARBA00023128"/>
    </source>
</evidence>
<feature type="compositionally biased region" description="Basic and acidic residues" evidence="10">
    <location>
        <begin position="511"/>
        <end position="527"/>
    </location>
</feature>
<evidence type="ECO:0000256" key="3">
    <source>
        <dbReference type="ARBA" id="ARBA00013628"/>
    </source>
</evidence>
<feature type="compositionally biased region" description="Pro residues" evidence="10">
    <location>
        <begin position="1117"/>
        <end position="1132"/>
    </location>
</feature>
<feature type="compositionally biased region" description="Basic and acidic residues" evidence="10">
    <location>
        <begin position="686"/>
        <end position="713"/>
    </location>
</feature>
<dbReference type="PANTHER" id="PTHR31404">
    <property type="entry name" value="MITOCHONDRIAL GENOME MAINTENANCE PROTEIN MGM101"/>
    <property type="match status" value="1"/>
</dbReference>
<dbReference type="GO" id="GO:0003697">
    <property type="term" value="F:single-stranded DNA binding"/>
    <property type="evidence" value="ECO:0007669"/>
    <property type="project" value="InterPro"/>
</dbReference>
<feature type="compositionally biased region" description="Polar residues" evidence="10">
    <location>
        <begin position="957"/>
        <end position="966"/>
    </location>
</feature>
<keyword evidence="8" id="KW-0234">DNA repair</keyword>
<dbReference type="Pfam" id="PF06420">
    <property type="entry name" value="Mgm101p"/>
    <property type="match status" value="1"/>
</dbReference>
<sequence length="1286" mass="136516">MRMQLASVARGLLRQPPVSAPARTFCSASAPALSSRSRTWAKQQPVARTSLKDLHPFPESMREQLENADAPQEPYTATGNSNDPAVHSSRPASQPAEVDVKPSVAAPGIVKGSSSNGSPSSSSNEPLSSSTATSAPSSNVSEEWGTSFAGLGERSFSKEAAEVLMAPVNEADVEIKPDGLIYLPEIKYRRILNRAFGPGGWGMAPRSETNVGQGIVSREWVLICQGRFVATARGEQEFYKPSGVPTASEGAKSNALMRCCKDLGISSELWDPRFIRQFRKKHCVEVWAQDTAGKKKKLWRRKDDPPFEYPWKETGPPPGLGIAALPPNPFGSNGLQTSHKTPLVHHSDSENTVKYERPAHCPRTYGRGALLAFSSSALVAKPTDMASLRDWYGEWEPYHQKATYHRETPRKNYAEDSFHYQQAQTEGDEAANNGGIIGGALGGFGPKREGAGNRFGARRNEDRDRGERGEGLRLGEVGGRRMAPAGKNPFGQISASGAFKPAGTPGGSRGLPRDGNAEGLDGRRGMGERSTSYGKDRMREMLPDDRRRDLGRDRRRSERGLDGDESREEGEIYESGRKRRTGGADTASDWRRPGDRDRAGPFSSLASDRLRPSERRGAPRSGGAPWSGDADDNPAWLEDDSDPLPVDNRAPFGQFGSRRNDPDGLGDSQGGDMGGAVDSIQAFKAQMKERERRERLARGEPEPEPVQHNDTYEGNHSGSFGTDRDSSREYHFGGDGGSQQTELDAIRQEMIVAANQRSSSGGSLYDSISNSHGGPGADGQGPPGLPGRSSRFARFFDGRGAPPRDPQAAALAAQQKMLESMGNLGSSNAAQPSHGVASESDKDGAGAQSPQSQPNASSSSINISELFSKTSIRDKGDGGQNKDGKDVTEADQQSMQKLMAMLQGSGGSGSGTPRLSKGPGAGDDRHSQADQLSQLLRGQQHGRNGDEGSNERPRSVISPSLASAESLNHGLEARSPLPHNQQHQRESSTSSPLGHQQQQQLPTQHCQQQQHEQYHQYQQQQQQSQHQQRSESPAIGGVGGGGMPYNGPTSPGGGPVVGSPGPAPGMAGFGGFPSGMPGRPPPPGMDPRLIGRPPMGGPGFQQIPPHIAASLGLARGPMPPGMGNMPPPPPMGVPGGPGPRGSAPNGGFPPQFAPFPGGRPPPPGMPPQLYQQLMSMPPHIQQQVLAGQGFPPGMPPPMQQQHAPRSPYDLPGTPGGGGDRRSQSPAIGGGQQQFPYYALHPGPASPLQQQQQPASPNVGPLAMGGANLMALLSGGGSGRGTPSNSS</sequence>
<dbReference type="GO" id="GO:0036297">
    <property type="term" value="P:interstrand cross-link repair"/>
    <property type="evidence" value="ECO:0007669"/>
    <property type="project" value="TreeGrafter"/>
</dbReference>
<feature type="compositionally biased region" description="Low complexity" evidence="10">
    <location>
        <begin position="995"/>
        <end position="1027"/>
    </location>
</feature>